<dbReference type="PANTHER" id="PTHR47356:SF2">
    <property type="entry name" value="FAD-BINDING DOMAIN-CONTAINING PROTEIN-RELATED"/>
    <property type="match status" value="1"/>
</dbReference>
<keyword evidence="5" id="KW-0812">Transmembrane</keyword>
<keyword evidence="4" id="KW-0560">Oxidoreductase</keyword>
<name>A0A9P5VIK1_9FUNG</name>
<evidence type="ECO:0000259" key="6">
    <source>
        <dbReference type="Pfam" id="PF01494"/>
    </source>
</evidence>
<dbReference type="PRINTS" id="PR00420">
    <property type="entry name" value="RNGMNOXGNASE"/>
</dbReference>
<sequence length="378" mass="41817">MASNLHVVIVGAGIAGLMTAALLEKANISYQVLEKAKEIKPLGSTMSIGPQVLTIFEQLGLYPEVLAVTKPAGQINFKREDLSPIGTFYTRSPGLDIRGRYGAESRSISRPDLINLLLTFIPAGKIQYNKQVLSTKQDGNKVVIQCSDNSLHVGSILVGADGAYSSVRQNIYQELEHAGTLPKTDATPMSCDFDCLVGVTSPLDSSLFPVCNDQFSDFEIILSDDALYSWWFMPIANNRELISKVALEDKVFNSWYSGRTVLIGDACHKMLPFGGQGANMAILSALELVNLLYDIDEDSQEEISQVFEKYYEARHSAGVAAGVLADVSRYVFLHWIPNWVIQLGTDKMNEYRKQISFLPYVEVKGTFRSKANKPSRRL</sequence>
<keyword evidence="5" id="KW-0472">Membrane</keyword>
<dbReference type="InterPro" id="IPR002938">
    <property type="entry name" value="FAD-bd"/>
</dbReference>
<dbReference type="InterPro" id="IPR036188">
    <property type="entry name" value="FAD/NAD-bd_sf"/>
</dbReference>
<keyword evidence="2" id="KW-0285">Flavoprotein</keyword>
<dbReference type="EMBL" id="JAAAUY010000832">
    <property type="protein sequence ID" value="KAF9326053.1"/>
    <property type="molecule type" value="Genomic_DNA"/>
</dbReference>
<protein>
    <recommendedName>
        <fullName evidence="6">FAD-binding domain-containing protein</fullName>
    </recommendedName>
</protein>
<evidence type="ECO:0000256" key="5">
    <source>
        <dbReference type="SAM" id="Phobius"/>
    </source>
</evidence>
<reference evidence="7" key="1">
    <citation type="journal article" date="2020" name="Fungal Divers.">
        <title>Resolving the Mortierellaceae phylogeny through synthesis of multi-gene phylogenetics and phylogenomics.</title>
        <authorList>
            <person name="Vandepol N."/>
            <person name="Liber J."/>
            <person name="Desiro A."/>
            <person name="Na H."/>
            <person name="Kennedy M."/>
            <person name="Barry K."/>
            <person name="Grigoriev I.V."/>
            <person name="Miller A.N."/>
            <person name="O'Donnell K."/>
            <person name="Stajich J.E."/>
            <person name="Bonito G."/>
        </authorList>
    </citation>
    <scope>NUCLEOTIDE SEQUENCE</scope>
    <source>
        <strain evidence="7">NVP1</strain>
    </source>
</reference>
<evidence type="ECO:0000313" key="7">
    <source>
        <dbReference type="EMBL" id="KAF9326053.1"/>
    </source>
</evidence>
<dbReference type="PANTHER" id="PTHR47356">
    <property type="entry name" value="FAD-DEPENDENT MONOOXYGENASE ASQG-RELATED"/>
    <property type="match status" value="1"/>
</dbReference>
<keyword evidence="3" id="KW-0274">FAD</keyword>
<feature type="domain" description="FAD-binding" evidence="6">
    <location>
        <begin position="6"/>
        <end position="181"/>
    </location>
</feature>
<dbReference type="AlphaFoldDB" id="A0A9P5VIK1"/>
<evidence type="ECO:0000256" key="4">
    <source>
        <dbReference type="ARBA" id="ARBA00023002"/>
    </source>
</evidence>
<evidence type="ECO:0000256" key="1">
    <source>
        <dbReference type="ARBA" id="ARBA00007992"/>
    </source>
</evidence>
<feature type="domain" description="FAD-binding" evidence="6">
    <location>
        <begin position="242"/>
        <end position="294"/>
    </location>
</feature>
<dbReference type="InterPro" id="IPR050562">
    <property type="entry name" value="FAD_mOase_fung"/>
</dbReference>
<evidence type="ECO:0000256" key="3">
    <source>
        <dbReference type="ARBA" id="ARBA00022827"/>
    </source>
</evidence>
<comment type="caution">
    <text evidence="7">The sequence shown here is derived from an EMBL/GenBank/DDBJ whole genome shotgun (WGS) entry which is preliminary data.</text>
</comment>
<dbReference type="Proteomes" id="UP000696485">
    <property type="component" value="Unassembled WGS sequence"/>
</dbReference>
<dbReference type="GO" id="GO:0004497">
    <property type="term" value="F:monooxygenase activity"/>
    <property type="evidence" value="ECO:0007669"/>
    <property type="project" value="InterPro"/>
</dbReference>
<evidence type="ECO:0000313" key="8">
    <source>
        <dbReference type="Proteomes" id="UP000696485"/>
    </source>
</evidence>
<proteinExistence type="inferred from homology"/>
<dbReference type="Pfam" id="PF01494">
    <property type="entry name" value="FAD_binding_3"/>
    <property type="match status" value="2"/>
</dbReference>
<organism evidence="7 8">
    <name type="scientific">Podila minutissima</name>
    <dbReference type="NCBI Taxonomy" id="64525"/>
    <lineage>
        <taxon>Eukaryota</taxon>
        <taxon>Fungi</taxon>
        <taxon>Fungi incertae sedis</taxon>
        <taxon>Mucoromycota</taxon>
        <taxon>Mortierellomycotina</taxon>
        <taxon>Mortierellomycetes</taxon>
        <taxon>Mortierellales</taxon>
        <taxon>Mortierellaceae</taxon>
        <taxon>Podila</taxon>
    </lineage>
</organism>
<comment type="similarity">
    <text evidence="1">Belongs to the paxM FAD-dependent monooxygenase family.</text>
</comment>
<dbReference type="SUPFAM" id="SSF51905">
    <property type="entry name" value="FAD/NAD(P)-binding domain"/>
    <property type="match status" value="1"/>
</dbReference>
<evidence type="ECO:0000256" key="2">
    <source>
        <dbReference type="ARBA" id="ARBA00022630"/>
    </source>
</evidence>
<gene>
    <name evidence="7" type="ORF">BG006_010496</name>
</gene>
<feature type="transmembrane region" description="Helical" evidence="5">
    <location>
        <begin position="6"/>
        <end position="23"/>
    </location>
</feature>
<keyword evidence="5" id="KW-1133">Transmembrane helix</keyword>
<accession>A0A9P5VIK1</accession>
<dbReference type="GO" id="GO:0071949">
    <property type="term" value="F:FAD binding"/>
    <property type="evidence" value="ECO:0007669"/>
    <property type="project" value="InterPro"/>
</dbReference>
<dbReference type="Gene3D" id="3.50.50.60">
    <property type="entry name" value="FAD/NAD(P)-binding domain"/>
    <property type="match status" value="2"/>
</dbReference>
<keyword evidence="8" id="KW-1185">Reference proteome</keyword>